<dbReference type="GO" id="GO:0008202">
    <property type="term" value="P:steroid metabolic process"/>
    <property type="evidence" value="ECO:0007669"/>
    <property type="project" value="EnsemblFungi"/>
</dbReference>
<dbReference type="PhylomeDB" id="A7TFK4"/>
<keyword evidence="2" id="KW-1185">Reference proteome</keyword>
<dbReference type="GO" id="GO:0005789">
    <property type="term" value="C:endoplasmic reticulum membrane"/>
    <property type="evidence" value="ECO:0007669"/>
    <property type="project" value="EnsemblFungi"/>
</dbReference>
<dbReference type="GO" id="GO:0009636">
    <property type="term" value="P:response to toxic substance"/>
    <property type="evidence" value="ECO:0007669"/>
    <property type="project" value="EnsemblFungi"/>
</dbReference>
<reference evidence="1 2" key="1">
    <citation type="journal article" date="2007" name="Proc. Natl. Acad. Sci. U.S.A.">
        <title>Independent sorting-out of thousands of duplicated gene pairs in two yeast species descended from a whole-genome duplication.</title>
        <authorList>
            <person name="Scannell D.R."/>
            <person name="Frank A.C."/>
            <person name="Conant G.C."/>
            <person name="Byrne K.P."/>
            <person name="Woolfit M."/>
            <person name="Wolfe K.H."/>
        </authorList>
    </citation>
    <scope>NUCLEOTIDE SEQUENCE [LARGE SCALE GENOMIC DNA]</scope>
    <source>
        <strain evidence="2">ATCC 22028 / DSM 70294 / BCRC 21397 / CBS 2163 / NBRC 10782 / NRRL Y-8283 / UCD 57-17</strain>
    </source>
</reference>
<dbReference type="OrthoDB" id="3979966at2759"/>
<dbReference type="GO" id="GO:0004026">
    <property type="term" value="F:alcohol O-acetyltransferase activity"/>
    <property type="evidence" value="ECO:0007669"/>
    <property type="project" value="EnsemblFungi"/>
</dbReference>
<dbReference type="Pfam" id="PF07247">
    <property type="entry name" value="AATase"/>
    <property type="match status" value="1"/>
</dbReference>
<dbReference type="EMBL" id="DS480383">
    <property type="protein sequence ID" value="EDO19018.1"/>
    <property type="molecule type" value="Genomic_DNA"/>
</dbReference>
<dbReference type="GO" id="GO:1901089">
    <property type="term" value="P:acetate ester metabolic process involved in fermentation"/>
    <property type="evidence" value="ECO:0007669"/>
    <property type="project" value="EnsemblFungi"/>
</dbReference>
<evidence type="ECO:0000313" key="1">
    <source>
        <dbReference type="EMBL" id="EDO19018.1"/>
    </source>
</evidence>
<organism evidence="2">
    <name type="scientific">Vanderwaltozyma polyspora (strain ATCC 22028 / DSM 70294 / BCRC 21397 / CBS 2163 / NBRC 10782 / NRRL Y-8283 / UCD 57-17)</name>
    <name type="common">Kluyveromyces polysporus</name>
    <dbReference type="NCBI Taxonomy" id="436907"/>
    <lineage>
        <taxon>Eukaryota</taxon>
        <taxon>Fungi</taxon>
        <taxon>Dikarya</taxon>
        <taxon>Ascomycota</taxon>
        <taxon>Saccharomycotina</taxon>
        <taxon>Saccharomycetes</taxon>
        <taxon>Saccharomycetales</taxon>
        <taxon>Saccharomycetaceae</taxon>
        <taxon>Vanderwaltozyma</taxon>
    </lineage>
</organism>
<dbReference type="GeneID" id="5547345"/>
<evidence type="ECO:0008006" key="3">
    <source>
        <dbReference type="Google" id="ProtNLM"/>
    </source>
</evidence>
<accession>A7TFK4</accession>
<name>A7TFK4_VANPO</name>
<dbReference type="AlphaFoldDB" id="A7TFK4"/>
<dbReference type="PANTHER" id="PTHR28037">
    <property type="entry name" value="ALCOHOL O-ACETYLTRANSFERASE 1-RELATED"/>
    <property type="match status" value="1"/>
</dbReference>
<dbReference type="InParanoid" id="A7TFK4"/>
<dbReference type="InterPro" id="IPR052058">
    <property type="entry name" value="Alcohol_O-acetyltransferase"/>
</dbReference>
<dbReference type="KEGG" id="vpo:Kpol_2002p89"/>
<dbReference type="HOGENOM" id="CLU_043707_0_0_1"/>
<dbReference type="RefSeq" id="XP_001646876.1">
    <property type="nucleotide sequence ID" value="XM_001646826.1"/>
</dbReference>
<protein>
    <recommendedName>
        <fullName evidence="3">Alcohol acetyltransferase</fullName>
    </recommendedName>
</protein>
<dbReference type="OMA" id="HLENYFA"/>
<dbReference type="STRING" id="436907.A7TFK4"/>
<dbReference type="GO" id="GO:0008080">
    <property type="term" value="F:N-acetyltransferase activity"/>
    <property type="evidence" value="ECO:0007669"/>
    <property type="project" value="TreeGrafter"/>
</dbReference>
<gene>
    <name evidence="1" type="ORF">Kpol_2002p89</name>
</gene>
<proteinExistence type="predicted"/>
<dbReference type="FunCoup" id="A7TFK4">
    <property type="interactions" value="43"/>
</dbReference>
<dbReference type="eggNOG" id="ENOG502QTAU">
    <property type="taxonomic scope" value="Eukaryota"/>
</dbReference>
<evidence type="ECO:0000313" key="2">
    <source>
        <dbReference type="Proteomes" id="UP000000267"/>
    </source>
</evidence>
<dbReference type="PANTHER" id="PTHR28037:SF1">
    <property type="entry name" value="ALCOHOL O-ACETYLTRANSFERASE 1-RELATED"/>
    <property type="match status" value="1"/>
</dbReference>
<dbReference type="Proteomes" id="UP000000267">
    <property type="component" value="Unassembled WGS sequence"/>
</dbReference>
<dbReference type="InterPro" id="IPR010828">
    <property type="entry name" value="Atf2/Sli1-like"/>
</dbReference>
<sequence length="523" mass="60755">MEEYAPFITQELVDRGHARRMGQLENYFALLQRQNLYKNFNVYGEINEPIDKFQLGTAFRQMLLKYPILMHVIVPRKYPHHEEYYASDEYLNNPQPINDYIKVMENIDLEDILLNSQPEYEAIVGKLLDQYKSDGYKYTNRMIEIIGDISIPICDQTKPNWRLLCLPTKESDKKWHAFVYISNHCAADGMTSMNFFHDIVNGLNDKSSETVTEVNGRMNLVNYAKDHKNISKFPKPITERVEYRPSLSQLPKFMIGNIARTKLNYKSPCALTTTVDKVDMQTFDYILNFTNEEVGKIRKHIKANTHNGVTLTPFLQTCLFVTLYQFGTIFQKTLLEWGLDSVLPVNARKYLPEDAELRDSYKYGSNVGGIHYFNLISSFNIKNDEAETFWSLVDYYHANYQKAYHNGDTFVGFGLLMSDFIVKNKNVDKLIKEDYVNQKRGGVILSNLGFFPQDTRNEYYLNDLIFAQTFGSMKFTFGLSLCSTNVNGLNIGISVVRDAFNDRETFEKFCKHYKETIINFANL</sequence>